<dbReference type="EMBL" id="BRYB01000717">
    <property type="protein sequence ID" value="GMI36045.1"/>
    <property type="molecule type" value="Genomic_DNA"/>
</dbReference>
<dbReference type="InterPro" id="IPR027417">
    <property type="entry name" value="P-loop_NTPase"/>
</dbReference>
<dbReference type="InterPro" id="IPR000001">
    <property type="entry name" value="Kringle"/>
</dbReference>
<dbReference type="InterPro" id="IPR013525">
    <property type="entry name" value="ABC2_TM"/>
</dbReference>
<evidence type="ECO:0000256" key="2">
    <source>
        <dbReference type="ARBA" id="ARBA00008869"/>
    </source>
</evidence>
<evidence type="ECO:0000256" key="3">
    <source>
        <dbReference type="ARBA" id="ARBA00022448"/>
    </source>
</evidence>
<dbReference type="PANTHER" id="PTHR19229:SF36">
    <property type="entry name" value="ATP-BINDING CASSETTE SUB-FAMILY A MEMBER 2"/>
    <property type="match status" value="1"/>
</dbReference>
<gene>
    <name evidence="17" type="ORF">TeGR_g10536</name>
</gene>
<proteinExistence type="inferred from homology"/>
<evidence type="ECO:0000256" key="12">
    <source>
        <dbReference type="SAM" id="MobiDB-lite"/>
    </source>
</evidence>
<reference evidence="17 18" key="1">
    <citation type="journal article" date="2023" name="Commun. Biol.">
        <title>Genome analysis of Parmales, the sister group of diatoms, reveals the evolutionary specialization of diatoms from phago-mixotrophs to photoautotrophs.</title>
        <authorList>
            <person name="Ban H."/>
            <person name="Sato S."/>
            <person name="Yoshikawa S."/>
            <person name="Yamada K."/>
            <person name="Nakamura Y."/>
            <person name="Ichinomiya M."/>
            <person name="Sato N."/>
            <person name="Blanc-Mathieu R."/>
            <person name="Endo H."/>
            <person name="Kuwata A."/>
            <person name="Ogata H."/>
        </authorList>
    </citation>
    <scope>NUCLEOTIDE SEQUENCE [LARGE SCALE GENOMIC DNA]</scope>
</reference>
<dbReference type="InterPro" id="IPR026082">
    <property type="entry name" value="ABCA"/>
</dbReference>
<dbReference type="InterPro" id="IPR003593">
    <property type="entry name" value="AAA+_ATPase"/>
</dbReference>
<dbReference type="Pfam" id="PF00005">
    <property type="entry name" value="ABC_tran"/>
    <property type="match status" value="2"/>
</dbReference>
<feature type="signal peptide" evidence="14">
    <location>
        <begin position="1"/>
        <end position="17"/>
    </location>
</feature>
<evidence type="ECO:0000259" key="16">
    <source>
        <dbReference type="PROSITE" id="PS50893"/>
    </source>
</evidence>
<dbReference type="SMART" id="SM00382">
    <property type="entry name" value="AAA"/>
    <property type="match status" value="2"/>
</dbReference>
<dbReference type="PANTHER" id="PTHR19229">
    <property type="entry name" value="ATP-BINDING CASSETTE TRANSPORTER SUBFAMILY A ABCA"/>
    <property type="match status" value="1"/>
</dbReference>
<dbReference type="Gene3D" id="2.40.20.10">
    <property type="entry name" value="Plasminogen Kringle 4"/>
    <property type="match status" value="1"/>
</dbReference>
<dbReference type="InterPro" id="IPR018056">
    <property type="entry name" value="Kringle_CS"/>
</dbReference>
<feature type="transmembrane region" description="Helical" evidence="13">
    <location>
        <begin position="1422"/>
        <end position="1442"/>
    </location>
</feature>
<keyword evidence="8" id="KW-0067">ATP-binding</keyword>
<evidence type="ECO:0000256" key="8">
    <source>
        <dbReference type="ARBA" id="ARBA00022840"/>
    </source>
</evidence>
<keyword evidence="10 13" id="KW-0472">Membrane</keyword>
<feature type="transmembrane region" description="Helical" evidence="13">
    <location>
        <begin position="1348"/>
        <end position="1369"/>
    </location>
</feature>
<evidence type="ECO:0000256" key="6">
    <source>
        <dbReference type="ARBA" id="ARBA00022737"/>
    </source>
</evidence>
<dbReference type="Pfam" id="PF12698">
    <property type="entry name" value="ABC2_membrane_3"/>
    <property type="match status" value="1"/>
</dbReference>
<dbReference type="InterPro" id="IPR003439">
    <property type="entry name" value="ABC_transporter-like_ATP-bd"/>
</dbReference>
<dbReference type="Proteomes" id="UP001165060">
    <property type="component" value="Unassembled WGS sequence"/>
</dbReference>
<keyword evidence="18" id="KW-1185">Reference proteome</keyword>
<comment type="caution">
    <text evidence="17">The sequence shown here is derived from an EMBL/GenBank/DDBJ whole genome shotgun (WGS) entry which is preliminary data.</text>
</comment>
<feature type="transmembrane region" description="Helical" evidence="13">
    <location>
        <begin position="1278"/>
        <end position="1299"/>
    </location>
</feature>
<feature type="transmembrane region" description="Helical" evidence="13">
    <location>
        <begin position="1319"/>
        <end position="1341"/>
    </location>
</feature>
<keyword evidence="9 13" id="KW-1133">Transmembrane helix</keyword>
<feature type="transmembrane region" description="Helical" evidence="13">
    <location>
        <begin position="1473"/>
        <end position="1495"/>
    </location>
</feature>
<organism evidence="17 18">
    <name type="scientific">Tetraparma gracilis</name>
    <dbReference type="NCBI Taxonomy" id="2962635"/>
    <lineage>
        <taxon>Eukaryota</taxon>
        <taxon>Sar</taxon>
        <taxon>Stramenopiles</taxon>
        <taxon>Ochrophyta</taxon>
        <taxon>Bolidophyceae</taxon>
        <taxon>Parmales</taxon>
        <taxon>Triparmaceae</taxon>
        <taxon>Tetraparma</taxon>
    </lineage>
</organism>
<feature type="transmembrane region" description="Helical" evidence="13">
    <location>
        <begin position="1389"/>
        <end position="1410"/>
    </location>
</feature>
<feature type="domain" description="ABC transporter" evidence="16">
    <location>
        <begin position="1565"/>
        <end position="1793"/>
    </location>
</feature>
<feature type="transmembrane region" description="Helical" evidence="13">
    <location>
        <begin position="463"/>
        <end position="482"/>
    </location>
</feature>
<evidence type="ECO:0000256" key="4">
    <source>
        <dbReference type="ARBA" id="ARBA00022572"/>
    </source>
</evidence>
<keyword evidence="4" id="KW-0420">Kringle</keyword>
<protein>
    <recommendedName>
        <fullName evidence="19">ABC transporter domain-containing protein</fullName>
    </recommendedName>
</protein>
<feature type="domain" description="Kringle" evidence="15">
    <location>
        <begin position="1035"/>
        <end position="1088"/>
    </location>
</feature>
<evidence type="ECO:0000256" key="7">
    <source>
        <dbReference type="ARBA" id="ARBA00022741"/>
    </source>
</evidence>
<dbReference type="InterPro" id="IPR038178">
    <property type="entry name" value="Kringle_sf"/>
</dbReference>
<evidence type="ECO:0000313" key="17">
    <source>
        <dbReference type="EMBL" id="GMI36045.1"/>
    </source>
</evidence>
<feature type="transmembrane region" description="Helical" evidence="13">
    <location>
        <begin position="390"/>
        <end position="411"/>
    </location>
</feature>
<feature type="compositionally biased region" description="Acidic residues" evidence="12">
    <location>
        <begin position="893"/>
        <end position="904"/>
    </location>
</feature>
<keyword evidence="3" id="KW-0813">Transport</keyword>
<evidence type="ECO:0000256" key="9">
    <source>
        <dbReference type="ARBA" id="ARBA00022989"/>
    </source>
</evidence>
<dbReference type="SMART" id="SM00130">
    <property type="entry name" value="KR"/>
    <property type="match status" value="1"/>
</dbReference>
<comment type="subcellular location">
    <subcellularLocation>
        <location evidence="1">Membrane</location>
        <topology evidence="1">Multi-pass membrane protein</topology>
    </subcellularLocation>
</comment>
<feature type="compositionally biased region" description="Low complexity" evidence="12">
    <location>
        <begin position="881"/>
        <end position="892"/>
    </location>
</feature>
<keyword evidence="5 13" id="KW-0812">Transmembrane</keyword>
<keyword evidence="14" id="KW-0732">Signal</keyword>
<feature type="region of interest" description="Disordered" evidence="12">
    <location>
        <begin position="881"/>
        <end position="921"/>
    </location>
</feature>
<dbReference type="PROSITE" id="PS00211">
    <property type="entry name" value="ABC_TRANSPORTER_1"/>
    <property type="match status" value="1"/>
</dbReference>
<evidence type="ECO:0000256" key="1">
    <source>
        <dbReference type="ARBA" id="ARBA00004141"/>
    </source>
</evidence>
<keyword evidence="7" id="KW-0547">Nucleotide-binding</keyword>
<feature type="chain" id="PRO_5045084243" description="ABC transporter domain-containing protein" evidence="14">
    <location>
        <begin position="18"/>
        <end position="1861"/>
    </location>
</feature>
<evidence type="ECO:0000259" key="15">
    <source>
        <dbReference type="PROSITE" id="PS50070"/>
    </source>
</evidence>
<sequence>MFALPIGAIVTLSLIQALTNEAFHGGIPHFPPPGPSTNSPFATCAADPLCTPCMYAPSTPSTDAFLSSQPPGYFSYLPGSSSSESLSGKFCPFPPAELLPPGSPAPPSSCPSEIDPLDISFADPPELSACGIYLPCQLSEDYLSILDQLRALQRSELDYAVMSAVLFPWAYITPEEVERLAPFFPNVAQLLSPPSSSSSSPSSFPTGFIAFHNRTAASIMSTLSSAAGTSSFSTSSTFTLSGASSLPPSRDPDKAILELISLLDAAHVMNSNPSLTSATIGPLTSSFPVPPPRASTLSIPASLGAAFLFAPPAALAYLSMLAATAERLSSAGSGGKSIRDTLHVSGLSVQQYYLPKLLTYPLPCLLQSLTLILTARAFSFTIFSLTSFSLSLAVFSLFSFSLLPPCLLLAKTSKSTQVAQSKALAATAVGFSLQLVTSPLFGAIVYFLSGTITNIPTDETSSSAIQAGLAVFAVFRQLLLLYPPFNFAVIYTTLSTYTAGTYDVLEDVVEAGAPYTWSDAAAPFERTVMYAMIKNPPLLKFLFMLLLNAAFFMGWTFLLERSCSCGRSKSERLADPSLVVQLENVSKSYGPKFNALTDVSLSIKRGEKLALLGANGAGKSTLISILTSTTAATSGTMRLPYPPPAVGYVGQHDEIWDFVTGLAFVSIYAALRGASNADALDALARVGLTESNGRDVSRETVAGYSGGERRRLAIAAAIVGSPELLVLDEPTAGVDVSSRRRIWDLIVSLESSILLTTHDANEITHLVDNVVVLNGGRVVAEADPISLTTLSSSSPPPPSTVAVILTSAFPAKLQACVEAVEAVLPSGVRNDASNTKISFSVPVSEEAELSAALAVLEGLDDDTLTWSISTSSLSEKLLQFSTPSSPLSTSSDSDSDEADDDFGDDLVSSAPSSPTHHQPPAPLKALLIKDFRVLFKSFTPILIQALSPALVFLVLSLVIPTDQLHGMTDELKLEAMFEELFSNFDVTANEDLTVTIALQTPPTVIYEDPQSQYSYDELFFEALNPDANFAGGHLSEQYPNEHDRTPENFVGQGLGDHNFCRNPDFEHQPWCYVTTERRWDYCDPFNICSDTDTDSHTFEQPVPFFLERASLYESENEVFATMTKLNGVPKSHLEHEPYPSYGLPDGLLHIDELLNEDGHLRLSYTIAVNDQHYAMYMRPNSFNRLDFIRYDVSSLSEIKDDFNSRMKAVCLVNLGLINGLKEDAPPPLPSPAADREETVMEMLNIRIAQEFPSDVTIIPNVDPDDATDYEAKKAMEGAIVVALPLLLSLTMPSLIYRAVVEKTEGVRMVINCAGIDPSYIVTSSFLVALFVNGFTCLLTMLAGVHFDVTFLVETGGGIVGVALFFWSLANSSLVVLGGSFFATTSSANFGGYVFAIVGSLVSTLISSVMFGMVSELILGSEAVLAAAPSPAVSVPFVVLLLWPQVPLARFFYVVNHACTTAPECPKSFGDVNELGACVAAMAMSSVGLFFVAVVLERRGRRQMKGEGDGTSAGGGGMGVSFVERMTRGKSDYTPVLAGDGEEEGGEGIELGNVNARDADSGAAMLDVRNVSKVYNNDESTFALKNVSFQIKEGACVGLLGKNGAGKSTIQKLVAGHISLTSGEIVCASENIGVCRQNNSLWGALTCEQHLVFYCVALGARGGMVAEVLRGGGLWEKRGTRAQALSGGMRRRLCACIALFVARVSAEGGGAGLAMFDEPSSGLDLRNSMLLWRAIKGMMRGGGRIGVLITTHLGEEAEVLCTDTILLRRGRVVDGGGGRAGGALVRVVGREIGGGDGGEEVARVLGGAWVGRKMEVEVPGVGGGGLEEGLKLLRAATAGGGELVWEITGGDGLSVDRRIGQE</sequence>
<dbReference type="InterPro" id="IPR017871">
    <property type="entry name" value="ABC_transporter-like_CS"/>
</dbReference>
<evidence type="ECO:0000256" key="5">
    <source>
        <dbReference type="ARBA" id="ARBA00022692"/>
    </source>
</evidence>
<dbReference type="SUPFAM" id="SSF57440">
    <property type="entry name" value="Kringle-like"/>
    <property type="match status" value="1"/>
</dbReference>
<accession>A0ABQ6MZL8</accession>
<dbReference type="PROSITE" id="PS50070">
    <property type="entry name" value="KRINGLE_2"/>
    <property type="match status" value="1"/>
</dbReference>
<evidence type="ECO:0000256" key="13">
    <source>
        <dbReference type="SAM" id="Phobius"/>
    </source>
</evidence>
<dbReference type="PROSITE" id="PS50893">
    <property type="entry name" value="ABC_TRANSPORTER_2"/>
    <property type="match status" value="2"/>
</dbReference>
<dbReference type="Pfam" id="PF00051">
    <property type="entry name" value="Kringle"/>
    <property type="match status" value="1"/>
</dbReference>
<evidence type="ECO:0000256" key="10">
    <source>
        <dbReference type="ARBA" id="ARBA00023136"/>
    </source>
</evidence>
<dbReference type="InterPro" id="IPR013806">
    <property type="entry name" value="Kringle-like"/>
</dbReference>
<dbReference type="Gene3D" id="3.40.50.300">
    <property type="entry name" value="P-loop containing nucleotide triphosphate hydrolases"/>
    <property type="match status" value="2"/>
</dbReference>
<name>A0ABQ6MZL8_9STRA</name>
<dbReference type="SUPFAM" id="SSF52540">
    <property type="entry name" value="P-loop containing nucleoside triphosphate hydrolases"/>
    <property type="match status" value="2"/>
</dbReference>
<feature type="transmembrane region" description="Helical" evidence="13">
    <location>
        <begin position="423"/>
        <end position="448"/>
    </location>
</feature>
<dbReference type="PROSITE" id="PS00021">
    <property type="entry name" value="KRINGLE_1"/>
    <property type="match status" value="1"/>
</dbReference>
<evidence type="ECO:0008006" key="19">
    <source>
        <dbReference type="Google" id="ProtNLM"/>
    </source>
</evidence>
<comment type="similarity">
    <text evidence="2">Belongs to the ABC transporter superfamily. ABCA family.</text>
</comment>
<evidence type="ECO:0000256" key="14">
    <source>
        <dbReference type="SAM" id="SignalP"/>
    </source>
</evidence>
<evidence type="ECO:0000256" key="11">
    <source>
        <dbReference type="ARBA" id="ARBA00023157"/>
    </source>
</evidence>
<feature type="transmembrane region" description="Helical" evidence="13">
    <location>
        <begin position="538"/>
        <end position="558"/>
    </location>
</feature>
<evidence type="ECO:0000313" key="18">
    <source>
        <dbReference type="Proteomes" id="UP001165060"/>
    </source>
</evidence>
<keyword evidence="6" id="KW-0677">Repeat</keyword>
<feature type="domain" description="ABC transporter" evidence="16">
    <location>
        <begin position="580"/>
        <end position="800"/>
    </location>
</feature>
<keyword evidence="11" id="KW-1015">Disulfide bond</keyword>